<gene>
    <name evidence="2" type="ORF">TBH_C1845</name>
</gene>
<dbReference type="Pfam" id="PF11306">
    <property type="entry name" value="DUF3108"/>
    <property type="match status" value="1"/>
</dbReference>
<proteinExistence type="predicted"/>
<dbReference type="AlphaFoldDB" id="A0A7U6GJG1"/>
<feature type="signal peptide" evidence="1">
    <location>
        <begin position="1"/>
        <end position="22"/>
    </location>
</feature>
<protein>
    <recommendedName>
        <fullName evidence="4">DUF3108 domain-containing protein</fullName>
    </recommendedName>
</protein>
<keyword evidence="1" id="KW-0732">Signal</keyword>
<dbReference type="Proteomes" id="UP000031631">
    <property type="component" value="Chromosome"/>
</dbReference>
<dbReference type="RefSeq" id="WP_041067904.1">
    <property type="nucleotide sequence ID" value="NZ_AP012273.1"/>
</dbReference>
<dbReference type="EMBL" id="AP012273">
    <property type="protein sequence ID" value="BAO44760.1"/>
    <property type="molecule type" value="Genomic_DNA"/>
</dbReference>
<feature type="chain" id="PRO_5030940870" description="DUF3108 domain-containing protein" evidence="1">
    <location>
        <begin position="23"/>
        <end position="276"/>
    </location>
</feature>
<reference evidence="2 3" key="1">
    <citation type="journal article" date="2014" name="PLoS ONE">
        <title>Physiological and genomic features of a novel sulfur-oxidizing gammaproteobacterium belonging to a previously uncultivated symbiotic lineage isolated from a hydrothermal vent.</title>
        <authorList>
            <person name="Nunoura T."/>
            <person name="Takaki Y."/>
            <person name="Kazama H."/>
            <person name="Kakuta J."/>
            <person name="Shimamura S."/>
            <person name="Makita H."/>
            <person name="Hirai M."/>
            <person name="Miyazaki M."/>
            <person name="Takai K."/>
        </authorList>
    </citation>
    <scope>NUCLEOTIDE SEQUENCE [LARGE SCALE GENOMIC DNA]</scope>
    <source>
        <strain evidence="2 3">Hiromi1</strain>
    </source>
</reference>
<dbReference type="KEGG" id="tbn:TBH_C1845"/>
<organism evidence="2 3">
    <name type="scientific">Thiolapillus brandeum</name>
    <dbReference type="NCBI Taxonomy" id="1076588"/>
    <lineage>
        <taxon>Bacteria</taxon>
        <taxon>Pseudomonadati</taxon>
        <taxon>Pseudomonadota</taxon>
        <taxon>Gammaproteobacteria</taxon>
        <taxon>Chromatiales</taxon>
        <taxon>Sedimenticolaceae</taxon>
        <taxon>Thiolapillus</taxon>
    </lineage>
</organism>
<sequence length="276" mass="32128">MRNLSERLLLVLACLTSPALLAETLFYEASYQGLFSAGQAIAIGAISLDTAPVDQPGMESLFQSEMQVTSRPYAFVEKHYPFRVRYRSLWSSRPLAVMGMETYEKTRRVKHRIIWVDGKHRRMLKFRAKGKRAGEQVFPVSLQRWLAPDETFQFHKYGRHEVPRGMLDWLSMLQAVRGRKLQHGRQYRYTVTDGKHLYHYRVTVENRHLLAVDGKNRPVWKLRFEATEEGKSGPAHRPVFVWLTDDENHLPVQFESRHPLGRFTIRLSEATASAFQ</sequence>
<evidence type="ECO:0000313" key="3">
    <source>
        <dbReference type="Proteomes" id="UP000031631"/>
    </source>
</evidence>
<evidence type="ECO:0000313" key="2">
    <source>
        <dbReference type="EMBL" id="BAO44760.1"/>
    </source>
</evidence>
<accession>A0A7U6GJG1</accession>
<keyword evidence="3" id="KW-1185">Reference proteome</keyword>
<dbReference type="InterPro" id="IPR021457">
    <property type="entry name" value="DUF3108"/>
</dbReference>
<evidence type="ECO:0008006" key="4">
    <source>
        <dbReference type="Google" id="ProtNLM"/>
    </source>
</evidence>
<evidence type="ECO:0000256" key="1">
    <source>
        <dbReference type="SAM" id="SignalP"/>
    </source>
</evidence>
<name>A0A7U6GJG1_9GAMM</name>